<proteinExistence type="predicted"/>
<dbReference type="InterPro" id="IPR011009">
    <property type="entry name" value="Kinase-like_dom_sf"/>
</dbReference>
<evidence type="ECO:0000313" key="10">
    <source>
        <dbReference type="EMBL" id="KAF8443816.1"/>
    </source>
</evidence>
<evidence type="ECO:0000256" key="6">
    <source>
        <dbReference type="ARBA" id="ARBA00022840"/>
    </source>
</evidence>
<dbReference type="InterPro" id="IPR000719">
    <property type="entry name" value="Prot_kinase_dom"/>
</dbReference>
<comment type="catalytic activity">
    <reaction evidence="7">
        <text>L-threonyl-[protein] + ATP = O-phospho-L-threonyl-[protein] + ADP + H(+)</text>
        <dbReference type="Rhea" id="RHEA:46608"/>
        <dbReference type="Rhea" id="RHEA-COMP:11060"/>
        <dbReference type="Rhea" id="RHEA-COMP:11605"/>
        <dbReference type="ChEBI" id="CHEBI:15378"/>
        <dbReference type="ChEBI" id="CHEBI:30013"/>
        <dbReference type="ChEBI" id="CHEBI:30616"/>
        <dbReference type="ChEBI" id="CHEBI:61977"/>
        <dbReference type="ChEBI" id="CHEBI:456216"/>
        <dbReference type="EC" id="2.7.11.11"/>
    </reaction>
</comment>
<dbReference type="Pfam" id="PF00069">
    <property type="entry name" value="Pkinase"/>
    <property type="match status" value="1"/>
</dbReference>
<sequence>MVESYFIIYNGKASPTKSIVGSMRQSCFVHSSTLASTSYIAISGRRTSCWTTWVTWPSVFTKLALGMAIDPMPFPAFCGTPEYIAPELLESQGHTKTMDTWRSVIRDDGENILSLNNTCQFICQTGLPPFYDENVNTMYQRTLIDPLAFPSGISGEAKSVMTGLLQRDPTRRLGANGGEEIKKHPFFAKYIDWNLLLQKRYNHRLNPAWNRCSTLPTLIPTYKRRSPRFGGGGLSLVGDGPRSIQRVHVQPSQRAPQRKRQLWSRHGVISQARILYARWSSLS</sequence>
<evidence type="ECO:0000256" key="4">
    <source>
        <dbReference type="ARBA" id="ARBA00022741"/>
    </source>
</evidence>
<dbReference type="EC" id="2.7.11.11" evidence="1"/>
<evidence type="ECO:0000256" key="7">
    <source>
        <dbReference type="ARBA" id="ARBA00047292"/>
    </source>
</evidence>
<dbReference type="EMBL" id="WHUW01000007">
    <property type="protein sequence ID" value="KAF8443816.1"/>
    <property type="molecule type" value="Genomic_DNA"/>
</dbReference>
<feature type="domain" description="Protein kinase" evidence="9">
    <location>
        <begin position="1"/>
        <end position="187"/>
    </location>
</feature>
<dbReference type="GO" id="GO:0005952">
    <property type="term" value="C:cAMP-dependent protein kinase complex"/>
    <property type="evidence" value="ECO:0007669"/>
    <property type="project" value="TreeGrafter"/>
</dbReference>
<comment type="catalytic activity">
    <reaction evidence="8">
        <text>L-seryl-[protein] + ATP = O-phospho-L-seryl-[protein] + ADP + H(+)</text>
        <dbReference type="Rhea" id="RHEA:17989"/>
        <dbReference type="Rhea" id="RHEA-COMP:9863"/>
        <dbReference type="Rhea" id="RHEA-COMP:11604"/>
        <dbReference type="ChEBI" id="CHEBI:15378"/>
        <dbReference type="ChEBI" id="CHEBI:29999"/>
        <dbReference type="ChEBI" id="CHEBI:30616"/>
        <dbReference type="ChEBI" id="CHEBI:83421"/>
        <dbReference type="ChEBI" id="CHEBI:456216"/>
        <dbReference type="EC" id="2.7.11.11"/>
    </reaction>
</comment>
<keyword evidence="4" id="KW-0547">Nucleotide-binding</keyword>
<protein>
    <recommendedName>
        <fullName evidence="1">cAMP-dependent protein kinase</fullName>
        <ecNumber evidence="1">2.7.11.11</ecNumber>
    </recommendedName>
</protein>
<organism evidence="10 11">
    <name type="scientific">Boletus edulis BED1</name>
    <dbReference type="NCBI Taxonomy" id="1328754"/>
    <lineage>
        <taxon>Eukaryota</taxon>
        <taxon>Fungi</taxon>
        <taxon>Dikarya</taxon>
        <taxon>Basidiomycota</taxon>
        <taxon>Agaricomycotina</taxon>
        <taxon>Agaricomycetes</taxon>
        <taxon>Agaricomycetidae</taxon>
        <taxon>Boletales</taxon>
        <taxon>Boletineae</taxon>
        <taxon>Boletaceae</taxon>
        <taxon>Boletoideae</taxon>
        <taxon>Boletus</taxon>
    </lineage>
</organism>
<accession>A0AAD4BZ84</accession>
<keyword evidence="11" id="KW-1185">Reference proteome</keyword>
<evidence type="ECO:0000259" key="9">
    <source>
        <dbReference type="PROSITE" id="PS50011"/>
    </source>
</evidence>
<keyword evidence="2" id="KW-0723">Serine/threonine-protein kinase</keyword>
<evidence type="ECO:0000256" key="8">
    <source>
        <dbReference type="ARBA" id="ARBA00047454"/>
    </source>
</evidence>
<keyword evidence="3" id="KW-0808">Transferase</keyword>
<dbReference type="AlphaFoldDB" id="A0AAD4BZ84"/>
<dbReference type="GO" id="GO:0004691">
    <property type="term" value="F:cAMP-dependent protein kinase activity"/>
    <property type="evidence" value="ECO:0007669"/>
    <property type="project" value="UniProtKB-EC"/>
</dbReference>
<dbReference type="PROSITE" id="PS50011">
    <property type="entry name" value="PROTEIN_KINASE_DOM"/>
    <property type="match status" value="1"/>
</dbReference>
<evidence type="ECO:0000256" key="5">
    <source>
        <dbReference type="ARBA" id="ARBA00022777"/>
    </source>
</evidence>
<dbReference type="Proteomes" id="UP001194468">
    <property type="component" value="Unassembled WGS sequence"/>
</dbReference>
<gene>
    <name evidence="10" type="ORF">L210DRAFT_3532358</name>
</gene>
<evidence type="ECO:0000256" key="1">
    <source>
        <dbReference type="ARBA" id="ARBA00012444"/>
    </source>
</evidence>
<dbReference type="PANTHER" id="PTHR24353">
    <property type="entry name" value="CYCLIC NUCLEOTIDE-DEPENDENT PROTEIN KINASE"/>
    <property type="match status" value="1"/>
</dbReference>
<reference evidence="10" key="2">
    <citation type="journal article" date="2020" name="Nat. Commun.">
        <title>Large-scale genome sequencing of mycorrhizal fungi provides insights into the early evolution of symbiotic traits.</title>
        <authorList>
            <person name="Miyauchi S."/>
            <person name="Kiss E."/>
            <person name="Kuo A."/>
            <person name="Drula E."/>
            <person name="Kohler A."/>
            <person name="Sanchez-Garcia M."/>
            <person name="Morin E."/>
            <person name="Andreopoulos B."/>
            <person name="Barry K.W."/>
            <person name="Bonito G."/>
            <person name="Buee M."/>
            <person name="Carver A."/>
            <person name="Chen C."/>
            <person name="Cichocki N."/>
            <person name="Clum A."/>
            <person name="Culley D."/>
            <person name="Crous P.W."/>
            <person name="Fauchery L."/>
            <person name="Girlanda M."/>
            <person name="Hayes R.D."/>
            <person name="Keri Z."/>
            <person name="LaButti K."/>
            <person name="Lipzen A."/>
            <person name="Lombard V."/>
            <person name="Magnuson J."/>
            <person name="Maillard F."/>
            <person name="Murat C."/>
            <person name="Nolan M."/>
            <person name="Ohm R.A."/>
            <person name="Pangilinan J."/>
            <person name="Pereira M.F."/>
            <person name="Perotto S."/>
            <person name="Peter M."/>
            <person name="Pfister S."/>
            <person name="Riley R."/>
            <person name="Sitrit Y."/>
            <person name="Stielow J.B."/>
            <person name="Szollosi G."/>
            <person name="Zifcakova L."/>
            <person name="Stursova M."/>
            <person name="Spatafora J.W."/>
            <person name="Tedersoo L."/>
            <person name="Vaario L.M."/>
            <person name="Yamada A."/>
            <person name="Yan M."/>
            <person name="Wang P."/>
            <person name="Xu J."/>
            <person name="Bruns T."/>
            <person name="Baldrian P."/>
            <person name="Vilgalys R."/>
            <person name="Dunand C."/>
            <person name="Henrissat B."/>
            <person name="Grigoriev I.V."/>
            <person name="Hibbett D."/>
            <person name="Nagy L.G."/>
            <person name="Martin F.M."/>
        </authorList>
    </citation>
    <scope>NUCLEOTIDE SEQUENCE</scope>
    <source>
        <strain evidence="10">BED1</strain>
    </source>
</reference>
<evidence type="ECO:0000256" key="3">
    <source>
        <dbReference type="ARBA" id="ARBA00022679"/>
    </source>
</evidence>
<name>A0AAD4BZ84_BOLED</name>
<evidence type="ECO:0000313" key="11">
    <source>
        <dbReference type="Proteomes" id="UP001194468"/>
    </source>
</evidence>
<dbReference type="PANTHER" id="PTHR24353:SF37">
    <property type="entry name" value="CAMP-DEPENDENT PROTEIN KINASE CATALYTIC SUBUNIT PRKX"/>
    <property type="match status" value="1"/>
</dbReference>
<keyword evidence="5" id="KW-0418">Kinase</keyword>
<dbReference type="SUPFAM" id="SSF56112">
    <property type="entry name" value="Protein kinase-like (PK-like)"/>
    <property type="match status" value="1"/>
</dbReference>
<dbReference type="GO" id="GO:0005524">
    <property type="term" value="F:ATP binding"/>
    <property type="evidence" value="ECO:0007669"/>
    <property type="project" value="UniProtKB-KW"/>
</dbReference>
<evidence type="ECO:0000256" key="2">
    <source>
        <dbReference type="ARBA" id="ARBA00022527"/>
    </source>
</evidence>
<reference evidence="10" key="1">
    <citation type="submission" date="2019-10" db="EMBL/GenBank/DDBJ databases">
        <authorList>
            <consortium name="DOE Joint Genome Institute"/>
            <person name="Kuo A."/>
            <person name="Miyauchi S."/>
            <person name="Kiss E."/>
            <person name="Drula E."/>
            <person name="Kohler A."/>
            <person name="Sanchez-Garcia M."/>
            <person name="Andreopoulos B."/>
            <person name="Barry K.W."/>
            <person name="Bonito G."/>
            <person name="Buee M."/>
            <person name="Carver A."/>
            <person name="Chen C."/>
            <person name="Cichocki N."/>
            <person name="Clum A."/>
            <person name="Culley D."/>
            <person name="Crous P.W."/>
            <person name="Fauchery L."/>
            <person name="Girlanda M."/>
            <person name="Hayes R."/>
            <person name="Keri Z."/>
            <person name="LaButti K."/>
            <person name="Lipzen A."/>
            <person name="Lombard V."/>
            <person name="Magnuson J."/>
            <person name="Maillard F."/>
            <person name="Morin E."/>
            <person name="Murat C."/>
            <person name="Nolan M."/>
            <person name="Ohm R."/>
            <person name="Pangilinan J."/>
            <person name="Pereira M."/>
            <person name="Perotto S."/>
            <person name="Peter M."/>
            <person name="Riley R."/>
            <person name="Sitrit Y."/>
            <person name="Stielow B."/>
            <person name="Szollosi G."/>
            <person name="Zifcakova L."/>
            <person name="Stursova M."/>
            <person name="Spatafora J.W."/>
            <person name="Tedersoo L."/>
            <person name="Vaario L.-M."/>
            <person name="Yamada A."/>
            <person name="Yan M."/>
            <person name="Wang P."/>
            <person name="Xu J."/>
            <person name="Bruns T."/>
            <person name="Baldrian P."/>
            <person name="Vilgalys R."/>
            <person name="Henrissat B."/>
            <person name="Grigoriev I.V."/>
            <person name="Hibbett D."/>
            <person name="Nagy L.G."/>
            <person name="Martin F.M."/>
        </authorList>
    </citation>
    <scope>NUCLEOTIDE SEQUENCE</scope>
    <source>
        <strain evidence="10">BED1</strain>
    </source>
</reference>
<keyword evidence="6" id="KW-0067">ATP-binding</keyword>
<dbReference type="Gene3D" id="1.10.510.10">
    <property type="entry name" value="Transferase(Phosphotransferase) domain 1"/>
    <property type="match status" value="1"/>
</dbReference>
<comment type="caution">
    <text evidence="10">The sequence shown here is derived from an EMBL/GenBank/DDBJ whole genome shotgun (WGS) entry which is preliminary data.</text>
</comment>